<proteinExistence type="predicted"/>
<evidence type="ECO:0000313" key="2">
    <source>
        <dbReference type="Proteomes" id="UP000789702"/>
    </source>
</evidence>
<accession>A0ACA9NSZ9</accession>
<gene>
    <name evidence="1" type="ORF">DHETER_LOCUS10091</name>
</gene>
<comment type="caution">
    <text evidence="1">The sequence shown here is derived from an EMBL/GenBank/DDBJ whole genome shotgun (WGS) entry which is preliminary data.</text>
</comment>
<evidence type="ECO:0000313" key="1">
    <source>
        <dbReference type="EMBL" id="CAG8668947.1"/>
    </source>
</evidence>
<dbReference type="EMBL" id="CAJVPU010018955">
    <property type="protein sequence ID" value="CAG8668947.1"/>
    <property type="molecule type" value="Genomic_DNA"/>
</dbReference>
<name>A0ACA9NSZ9_9GLOM</name>
<organism evidence="1 2">
    <name type="scientific">Dentiscutata heterogama</name>
    <dbReference type="NCBI Taxonomy" id="1316150"/>
    <lineage>
        <taxon>Eukaryota</taxon>
        <taxon>Fungi</taxon>
        <taxon>Fungi incertae sedis</taxon>
        <taxon>Mucoromycota</taxon>
        <taxon>Glomeromycotina</taxon>
        <taxon>Glomeromycetes</taxon>
        <taxon>Diversisporales</taxon>
        <taxon>Gigasporaceae</taxon>
        <taxon>Dentiscutata</taxon>
    </lineage>
</organism>
<protein>
    <submittedName>
        <fullName evidence="1">13571_t:CDS:1</fullName>
    </submittedName>
</protein>
<reference evidence="1" key="1">
    <citation type="submission" date="2021-06" db="EMBL/GenBank/DDBJ databases">
        <authorList>
            <person name="Kallberg Y."/>
            <person name="Tangrot J."/>
            <person name="Rosling A."/>
        </authorList>
    </citation>
    <scope>NUCLEOTIDE SEQUENCE</scope>
    <source>
        <strain evidence="1">IL203A</strain>
    </source>
</reference>
<dbReference type="Proteomes" id="UP000789702">
    <property type="component" value="Unassembled WGS sequence"/>
</dbReference>
<keyword evidence="2" id="KW-1185">Reference proteome</keyword>
<feature type="non-terminal residue" evidence="1">
    <location>
        <position position="1"/>
    </location>
</feature>
<sequence>IDICEGVRPEICKGTSVHFANLLKRCWDKDPEKRPSALEIQETIRGWRNNSDILSKFLK</sequence>